<reference evidence="1 2" key="1">
    <citation type="journal article" date="2015" name="Nat. Commun.">
        <title>Outbred genome sequencing and CRISPR/Cas9 gene editing in butterflies.</title>
        <authorList>
            <person name="Li X."/>
            <person name="Fan D."/>
            <person name="Zhang W."/>
            <person name="Liu G."/>
            <person name="Zhang L."/>
            <person name="Zhao L."/>
            <person name="Fang X."/>
            <person name="Chen L."/>
            <person name="Dong Y."/>
            <person name="Chen Y."/>
            <person name="Ding Y."/>
            <person name="Zhao R."/>
            <person name="Feng M."/>
            <person name="Zhu Y."/>
            <person name="Feng Y."/>
            <person name="Jiang X."/>
            <person name="Zhu D."/>
            <person name="Xiang H."/>
            <person name="Feng X."/>
            <person name="Li S."/>
            <person name="Wang J."/>
            <person name="Zhang G."/>
            <person name="Kronforst M.R."/>
            <person name="Wang W."/>
        </authorList>
    </citation>
    <scope>NUCLEOTIDE SEQUENCE [LARGE SCALE GENOMIC DNA]</scope>
    <source>
        <strain evidence="1">Ya'a_city_454_Px</strain>
        <tissue evidence="1">Whole body</tissue>
    </source>
</reference>
<proteinExistence type="predicted"/>
<accession>A0A194Q497</accession>
<name>A0A194Q497_PAPXU</name>
<dbReference type="Proteomes" id="UP000053268">
    <property type="component" value="Unassembled WGS sequence"/>
</dbReference>
<protein>
    <submittedName>
        <fullName evidence="1">Uncharacterized protein</fullName>
    </submittedName>
</protein>
<evidence type="ECO:0000313" key="1">
    <source>
        <dbReference type="EMBL" id="KPJ00367.1"/>
    </source>
</evidence>
<keyword evidence="2" id="KW-1185">Reference proteome</keyword>
<gene>
    <name evidence="1" type="ORF">RR46_02755</name>
</gene>
<evidence type="ECO:0000313" key="2">
    <source>
        <dbReference type="Proteomes" id="UP000053268"/>
    </source>
</evidence>
<dbReference type="EMBL" id="KQ459465">
    <property type="protein sequence ID" value="KPJ00367.1"/>
    <property type="molecule type" value="Genomic_DNA"/>
</dbReference>
<sequence length="97" mass="10825">MSSYDLPIILVSATDNSTATKIISVNLSKYSILTELIDNIVEDKKYKETGWHVWRLENKYYEASVRLQALPDAAAPTPPMPRADAHLIYLSATEVAS</sequence>
<organism evidence="1 2">
    <name type="scientific">Papilio xuthus</name>
    <name type="common">Asian swallowtail butterfly</name>
    <dbReference type="NCBI Taxonomy" id="66420"/>
    <lineage>
        <taxon>Eukaryota</taxon>
        <taxon>Metazoa</taxon>
        <taxon>Ecdysozoa</taxon>
        <taxon>Arthropoda</taxon>
        <taxon>Hexapoda</taxon>
        <taxon>Insecta</taxon>
        <taxon>Pterygota</taxon>
        <taxon>Neoptera</taxon>
        <taxon>Endopterygota</taxon>
        <taxon>Lepidoptera</taxon>
        <taxon>Glossata</taxon>
        <taxon>Ditrysia</taxon>
        <taxon>Papilionoidea</taxon>
        <taxon>Papilionidae</taxon>
        <taxon>Papilioninae</taxon>
        <taxon>Papilio</taxon>
    </lineage>
</organism>
<dbReference type="AlphaFoldDB" id="A0A194Q497"/>